<dbReference type="InterPro" id="IPR009057">
    <property type="entry name" value="Homeodomain-like_sf"/>
</dbReference>
<evidence type="ECO:0000256" key="2">
    <source>
        <dbReference type="ARBA" id="ARBA00023125"/>
    </source>
</evidence>
<accession>A0AAE4BQM9</accession>
<name>A0AAE4BQM9_9BACT</name>
<dbReference type="PROSITE" id="PS01124">
    <property type="entry name" value="HTH_ARAC_FAMILY_2"/>
    <property type="match status" value="1"/>
</dbReference>
<evidence type="ECO:0000256" key="3">
    <source>
        <dbReference type="ARBA" id="ARBA00023163"/>
    </source>
</evidence>
<dbReference type="PANTHER" id="PTHR43280:SF32">
    <property type="entry name" value="TRANSCRIPTIONAL REGULATORY PROTEIN"/>
    <property type="match status" value="1"/>
</dbReference>
<dbReference type="AlphaFoldDB" id="A0AAE4BQM9"/>
<dbReference type="PANTHER" id="PTHR43280">
    <property type="entry name" value="ARAC-FAMILY TRANSCRIPTIONAL REGULATOR"/>
    <property type="match status" value="1"/>
</dbReference>
<feature type="domain" description="HTH araC/xylS-type" evidence="4">
    <location>
        <begin position="201"/>
        <end position="302"/>
    </location>
</feature>
<dbReference type="EMBL" id="JAVDQD010000001">
    <property type="protein sequence ID" value="MDR6237746.1"/>
    <property type="molecule type" value="Genomic_DNA"/>
</dbReference>
<gene>
    <name evidence="5" type="ORF">HNQ88_000722</name>
</gene>
<evidence type="ECO:0000256" key="1">
    <source>
        <dbReference type="ARBA" id="ARBA00023015"/>
    </source>
</evidence>
<dbReference type="InterPro" id="IPR018060">
    <property type="entry name" value="HTH_AraC"/>
</dbReference>
<evidence type="ECO:0000259" key="4">
    <source>
        <dbReference type="PROSITE" id="PS01124"/>
    </source>
</evidence>
<reference evidence="5" key="1">
    <citation type="submission" date="2023-07" db="EMBL/GenBank/DDBJ databases">
        <title>Genomic Encyclopedia of Type Strains, Phase IV (KMG-IV): sequencing the most valuable type-strain genomes for metagenomic binning, comparative biology and taxonomic classification.</title>
        <authorList>
            <person name="Goeker M."/>
        </authorList>
    </citation>
    <scope>NUCLEOTIDE SEQUENCE</scope>
    <source>
        <strain evidence="5">DSM 26174</strain>
    </source>
</reference>
<sequence length="304" mass="34703">MKDIVNLSTVSELMDFYASKKPLHPLIAVVDLAEVGIPESMLGVGVNAALYSITMKVKTPGIKVKYGRTNIDFAEGCLYGLSPGQVMRVEESADVGEFEGWTLFFHPDLVSGSELAHKIKGYGFFSYETNEALHLSVREKETLNEIVRRIKEEYSSNIDEHSREVLISSISLMLNYIQRYYNRQFLTRKSTNTNILQKFERKLDELLNPEYLKEKGLPTVSFLAAELNLSPSYLTDLMKRETGKNVQEVMHYHLLEQAKNLLLSSDMTIAEISYELGFEYPPYFSRLFKKKTGMTPSAYRMSVN</sequence>
<dbReference type="GO" id="GO:0003700">
    <property type="term" value="F:DNA-binding transcription factor activity"/>
    <property type="evidence" value="ECO:0007669"/>
    <property type="project" value="InterPro"/>
</dbReference>
<evidence type="ECO:0000313" key="6">
    <source>
        <dbReference type="Proteomes" id="UP001185092"/>
    </source>
</evidence>
<dbReference type="GO" id="GO:0043565">
    <property type="term" value="F:sequence-specific DNA binding"/>
    <property type="evidence" value="ECO:0007669"/>
    <property type="project" value="InterPro"/>
</dbReference>
<keyword evidence="2 5" id="KW-0238">DNA-binding</keyword>
<dbReference type="InterPro" id="IPR020449">
    <property type="entry name" value="Tscrpt_reg_AraC-type_HTH"/>
</dbReference>
<dbReference type="PRINTS" id="PR00032">
    <property type="entry name" value="HTHARAC"/>
</dbReference>
<dbReference type="Pfam" id="PF12833">
    <property type="entry name" value="HTH_18"/>
    <property type="match status" value="1"/>
</dbReference>
<proteinExistence type="predicted"/>
<keyword evidence="3" id="KW-0804">Transcription</keyword>
<dbReference type="SUPFAM" id="SSF46689">
    <property type="entry name" value="Homeodomain-like"/>
    <property type="match status" value="1"/>
</dbReference>
<organism evidence="5 6">
    <name type="scientific">Aureibacter tunicatorum</name>
    <dbReference type="NCBI Taxonomy" id="866807"/>
    <lineage>
        <taxon>Bacteria</taxon>
        <taxon>Pseudomonadati</taxon>
        <taxon>Bacteroidota</taxon>
        <taxon>Cytophagia</taxon>
        <taxon>Cytophagales</taxon>
        <taxon>Persicobacteraceae</taxon>
        <taxon>Aureibacter</taxon>
    </lineage>
</organism>
<keyword evidence="1" id="KW-0805">Transcription regulation</keyword>
<comment type="caution">
    <text evidence="5">The sequence shown here is derived from an EMBL/GenBank/DDBJ whole genome shotgun (WGS) entry which is preliminary data.</text>
</comment>
<dbReference type="SMART" id="SM00342">
    <property type="entry name" value="HTH_ARAC"/>
    <property type="match status" value="1"/>
</dbReference>
<protein>
    <submittedName>
        <fullName evidence="5">AraC-like DNA-binding protein</fullName>
    </submittedName>
</protein>
<evidence type="ECO:0000313" key="5">
    <source>
        <dbReference type="EMBL" id="MDR6237746.1"/>
    </source>
</evidence>
<dbReference type="RefSeq" id="WP_309937215.1">
    <property type="nucleotide sequence ID" value="NZ_AP025305.1"/>
</dbReference>
<dbReference type="Proteomes" id="UP001185092">
    <property type="component" value="Unassembled WGS sequence"/>
</dbReference>
<keyword evidence="6" id="KW-1185">Reference proteome</keyword>
<dbReference type="Gene3D" id="1.10.10.60">
    <property type="entry name" value="Homeodomain-like"/>
    <property type="match status" value="2"/>
</dbReference>